<feature type="domain" description="Reverse transcriptase Ty1/copia-type" evidence="1">
    <location>
        <begin position="37"/>
        <end position="80"/>
    </location>
</feature>
<evidence type="ECO:0000313" key="3">
    <source>
        <dbReference type="Proteomes" id="UP000257109"/>
    </source>
</evidence>
<keyword evidence="3" id="KW-1185">Reference proteome</keyword>
<evidence type="ECO:0000259" key="1">
    <source>
        <dbReference type="Pfam" id="PF07727"/>
    </source>
</evidence>
<evidence type="ECO:0000313" key="2">
    <source>
        <dbReference type="EMBL" id="RDX81346.1"/>
    </source>
</evidence>
<dbReference type="OrthoDB" id="1747567at2759"/>
<dbReference type="EMBL" id="QJKJ01007957">
    <property type="protein sequence ID" value="RDX81346.1"/>
    <property type="molecule type" value="Genomic_DNA"/>
</dbReference>
<proteinExistence type="predicted"/>
<name>A0A371FSS5_MUCPR</name>
<comment type="caution">
    <text evidence="2">The sequence shown here is derived from an EMBL/GenBank/DDBJ whole genome shotgun (WGS) entry which is preliminary data.</text>
</comment>
<gene>
    <name evidence="2" type="ORF">CR513_37993</name>
</gene>
<dbReference type="InterPro" id="IPR013103">
    <property type="entry name" value="RVT_2"/>
</dbReference>
<sequence length="80" mass="9461">MKEEIEALEKNSTSRLVAKGYTQTYGIDYEETFAPFDVKNVFLHGDLEEEEVYMEISLGFYSHNEKNKVCRLKKELYELK</sequence>
<dbReference type="Proteomes" id="UP000257109">
    <property type="component" value="Unassembled WGS sequence"/>
</dbReference>
<dbReference type="Pfam" id="PF07727">
    <property type="entry name" value="RVT_2"/>
    <property type="match status" value="1"/>
</dbReference>
<organism evidence="2 3">
    <name type="scientific">Mucuna pruriens</name>
    <name type="common">Velvet bean</name>
    <name type="synonym">Dolichos pruriens</name>
    <dbReference type="NCBI Taxonomy" id="157652"/>
    <lineage>
        <taxon>Eukaryota</taxon>
        <taxon>Viridiplantae</taxon>
        <taxon>Streptophyta</taxon>
        <taxon>Embryophyta</taxon>
        <taxon>Tracheophyta</taxon>
        <taxon>Spermatophyta</taxon>
        <taxon>Magnoliopsida</taxon>
        <taxon>eudicotyledons</taxon>
        <taxon>Gunneridae</taxon>
        <taxon>Pentapetalae</taxon>
        <taxon>rosids</taxon>
        <taxon>fabids</taxon>
        <taxon>Fabales</taxon>
        <taxon>Fabaceae</taxon>
        <taxon>Papilionoideae</taxon>
        <taxon>50 kb inversion clade</taxon>
        <taxon>NPAAA clade</taxon>
        <taxon>indigoferoid/millettioid clade</taxon>
        <taxon>Phaseoleae</taxon>
        <taxon>Mucuna</taxon>
    </lineage>
</organism>
<accession>A0A371FSS5</accession>
<reference evidence="2" key="1">
    <citation type="submission" date="2018-05" db="EMBL/GenBank/DDBJ databases">
        <title>Draft genome of Mucuna pruriens seed.</title>
        <authorList>
            <person name="Nnadi N.E."/>
            <person name="Vos R."/>
            <person name="Hasami M.H."/>
            <person name="Devisetty U.K."/>
            <person name="Aguiy J.C."/>
        </authorList>
    </citation>
    <scope>NUCLEOTIDE SEQUENCE [LARGE SCALE GENOMIC DNA]</scope>
    <source>
        <strain evidence="2">JCA_2017</strain>
    </source>
</reference>
<dbReference type="AlphaFoldDB" id="A0A371FSS5"/>
<dbReference type="STRING" id="157652.A0A371FSS5"/>
<protein>
    <recommendedName>
        <fullName evidence="1">Reverse transcriptase Ty1/copia-type domain-containing protein</fullName>
    </recommendedName>
</protein>
<feature type="non-terminal residue" evidence="2">
    <location>
        <position position="1"/>
    </location>
</feature>